<evidence type="ECO:0000313" key="3">
    <source>
        <dbReference type="EMBL" id="SPD21605.1"/>
    </source>
</evidence>
<dbReference type="EMBL" id="OIVN01005246">
    <property type="protein sequence ID" value="SPD21605.1"/>
    <property type="molecule type" value="Genomic_DNA"/>
</dbReference>
<feature type="region of interest" description="Disordered" evidence="1">
    <location>
        <begin position="729"/>
        <end position="748"/>
    </location>
</feature>
<feature type="compositionally biased region" description="Basic and acidic residues" evidence="1">
    <location>
        <begin position="387"/>
        <end position="403"/>
    </location>
</feature>
<organism evidence="3">
    <name type="scientific">Fagus sylvatica</name>
    <name type="common">Beechnut</name>
    <dbReference type="NCBI Taxonomy" id="28930"/>
    <lineage>
        <taxon>Eukaryota</taxon>
        <taxon>Viridiplantae</taxon>
        <taxon>Streptophyta</taxon>
        <taxon>Embryophyta</taxon>
        <taxon>Tracheophyta</taxon>
        <taxon>Spermatophyta</taxon>
        <taxon>Magnoliopsida</taxon>
        <taxon>eudicotyledons</taxon>
        <taxon>Gunneridae</taxon>
        <taxon>Pentapetalae</taxon>
        <taxon>rosids</taxon>
        <taxon>fabids</taxon>
        <taxon>Fagales</taxon>
        <taxon>Fagaceae</taxon>
        <taxon>Fagus</taxon>
    </lineage>
</organism>
<dbReference type="PANTHER" id="PTHR46033">
    <property type="entry name" value="PROTEIN MAIN-LIKE 2"/>
    <property type="match status" value="1"/>
</dbReference>
<sequence length="872" mass="93817">MASSSSMPPISPTPQPSTGERSGVPAAASTTSTEAVVGAPMAPSSAPGEATPVAPSSISGKTNDPKEGFVFPLVDPWFEISSLFPCKSLDFSFSLEDWDWIVTGSEVTVDRAWVPCLDEISNLLIQKGDVQPVPINFEDTELLREVLRRWYPSTHTFFFAWGELTVTLEDIANHWMLPILGEYSFSDIELSAAEEEVAAALRRHSSTKLSSWPTLFVHREDIPIRRATFILYWLYHEENVLLRPYGDDYPGFACVSVFSRFYQLTSLIHDLRVVDHRSLAYLSTVSPGWLPILSATGVSFIPYCPQRVKRQFGFDQDMPTGPQEVTTSSPNLLSFIKSRAFAYWEGQWDETRDGWIPYTTHLPGGWREFVNIVEERLIMPSKRGKGSKRDIPIDPTVEKDPKKPAPSPKKTSSTKTKAGKKTTIVSAAAPSRAKGVALGSSKSKSATALSSKASKKSVASHPPKGQRKAGTSSSSSGKEQPSVAPTPPPSKRKKFIAPLFPFGAATRTRSKSGFKGVYKLGRSDDTVVVVEDPDIIADDVPTSSSSGSDPLTATADQGEDLGKSLADSFEADIGPTEEIHSFSSDSPFDVVPSSVHEEQIVSTGSATNADDMLEIDELNIESHDLAIVTHAGHSFEHERGDSSGVPLSYVMGGISLFGATPRLSIIPAGGIVISASHMAGEVPSVGGLPFASEIPMSEVVRVQNLAADEPVADLVATPEAHGNIESAVSDGAQTEGTGSPTTVAPASGEHLDNIGMSDTIHMLEDDANVEITGEITVVSLPPRPIVGAGSSVGADTLSGEVADFLREFDRKTPNPHPEQHILAWKSVIQDLMEVGFNLGFVIGRLRQEEMVSAGGTVLGFEHGRSLFDSLFD</sequence>
<feature type="region of interest" description="Disordered" evidence="1">
    <location>
        <begin position="381"/>
        <end position="494"/>
    </location>
</feature>
<evidence type="ECO:0000259" key="2">
    <source>
        <dbReference type="Pfam" id="PF10536"/>
    </source>
</evidence>
<protein>
    <recommendedName>
        <fullName evidence="2">Aminotransferase-like plant mobile domain-containing protein</fullName>
    </recommendedName>
</protein>
<dbReference type="PANTHER" id="PTHR46033:SF80">
    <property type="entry name" value="PROTEIN MAIN-LIKE 2-LIKE"/>
    <property type="match status" value="1"/>
</dbReference>
<feature type="region of interest" description="Disordered" evidence="1">
    <location>
        <begin position="1"/>
        <end position="61"/>
    </location>
</feature>
<dbReference type="InterPro" id="IPR019557">
    <property type="entry name" value="AminoTfrase-like_pln_mobile"/>
</dbReference>
<name>A0A2N9IBE5_FAGSY</name>
<reference evidence="3" key="1">
    <citation type="submission" date="2018-02" db="EMBL/GenBank/DDBJ databases">
        <authorList>
            <person name="Cohen D.B."/>
            <person name="Kent A.D."/>
        </authorList>
    </citation>
    <scope>NUCLEOTIDE SEQUENCE</scope>
</reference>
<feature type="compositionally biased region" description="Polar residues" evidence="1">
    <location>
        <begin position="541"/>
        <end position="555"/>
    </location>
</feature>
<accession>A0A2N9IBE5</accession>
<evidence type="ECO:0000256" key="1">
    <source>
        <dbReference type="SAM" id="MobiDB-lite"/>
    </source>
</evidence>
<dbReference type="GO" id="GO:0010073">
    <property type="term" value="P:meristem maintenance"/>
    <property type="evidence" value="ECO:0007669"/>
    <property type="project" value="InterPro"/>
</dbReference>
<dbReference type="Pfam" id="PF10536">
    <property type="entry name" value="PMD"/>
    <property type="match status" value="1"/>
</dbReference>
<dbReference type="AlphaFoldDB" id="A0A2N9IBE5"/>
<feature type="compositionally biased region" description="Polar residues" evidence="1">
    <location>
        <begin position="469"/>
        <end position="479"/>
    </location>
</feature>
<feature type="domain" description="Aminotransferase-like plant mobile" evidence="2">
    <location>
        <begin position="138"/>
        <end position="234"/>
    </location>
</feature>
<feature type="compositionally biased region" description="Polar residues" evidence="1">
    <location>
        <begin position="731"/>
        <end position="744"/>
    </location>
</feature>
<dbReference type="InterPro" id="IPR044824">
    <property type="entry name" value="MAIN-like"/>
</dbReference>
<proteinExistence type="predicted"/>
<gene>
    <name evidence="3" type="ORF">FSB_LOCUS49487</name>
</gene>
<feature type="region of interest" description="Disordered" evidence="1">
    <location>
        <begin position="537"/>
        <end position="557"/>
    </location>
</feature>
<feature type="compositionally biased region" description="Low complexity" evidence="1">
    <location>
        <begin position="440"/>
        <end position="460"/>
    </location>
</feature>